<dbReference type="InterPro" id="IPR036861">
    <property type="entry name" value="Endochitinase-like_sf"/>
</dbReference>
<accession>A0A177WRB0</accession>
<dbReference type="InterPro" id="IPR001002">
    <property type="entry name" value="Chitin-bd_1"/>
</dbReference>
<dbReference type="GO" id="GO:0046872">
    <property type="term" value="F:metal ion binding"/>
    <property type="evidence" value="ECO:0007669"/>
    <property type="project" value="UniProtKB-KW"/>
</dbReference>
<feature type="disulfide bond" evidence="4">
    <location>
        <begin position="24"/>
        <end position="36"/>
    </location>
</feature>
<dbReference type="Gene3D" id="3.30.60.10">
    <property type="entry name" value="Endochitinase-like"/>
    <property type="match status" value="2"/>
</dbReference>
<keyword evidence="1 4" id="KW-0147">Chitin-binding</keyword>
<dbReference type="AlphaFoldDB" id="A0A177WRB0"/>
<reference evidence="7 8" key="1">
    <citation type="submission" date="2006-10" db="EMBL/GenBank/DDBJ databases">
        <title>The Genome Sequence of Batrachochytrium dendrobatidis JEL423.</title>
        <authorList>
            <consortium name="The Broad Institute Genome Sequencing Platform"/>
            <person name="Birren B."/>
            <person name="Lander E."/>
            <person name="Galagan J."/>
            <person name="Cuomo C."/>
            <person name="Devon K."/>
            <person name="Jaffe D."/>
            <person name="Butler J."/>
            <person name="Alvarez P."/>
            <person name="Gnerre S."/>
            <person name="Grabherr M."/>
            <person name="Kleber M."/>
            <person name="Mauceli E."/>
            <person name="Brockman W."/>
            <person name="Young S."/>
            <person name="LaButti K."/>
            <person name="Sykes S."/>
            <person name="DeCaprio D."/>
            <person name="Crawford M."/>
            <person name="Koehrsen M."/>
            <person name="Engels R."/>
            <person name="Montgomery P."/>
            <person name="Pearson M."/>
            <person name="Howarth C."/>
            <person name="Larson L."/>
            <person name="White J."/>
            <person name="O'Leary S."/>
            <person name="Kodira C."/>
            <person name="Zeng Q."/>
            <person name="Yandava C."/>
            <person name="Alvarado L."/>
            <person name="Longcore J."/>
            <person name="James T."/>
        </authorList>
    </citation>
    <scope>NUCLEOTIDE SEQUENCE [LARGE SCALE GENOMIC DNA]</scope>
    <source>
        <strain evidence="7 8">JEL423</strain>
    </source>
</reference>
<evidence type="ECO:0000256" key="1">
    <source>
        <dbReference type="ARBA" id="ARBA00022669"/>
    </source>
</evidence>
<comment type="caution">
    <text evidence="4">Lacks conserved residue(s) required for the propagation of feature annotation.</text>
</comment>
<dbReference type="CDD" id="cd11618">
    <property type="entry name" value="ChtBD1_1"/>
    <property type="match status" value="1"/>
</dbReference>
<dbReference type="VEuPathDB" id="FungiDB:BDEG_26084"/>
<dbReference type="Gene3D" id="1.10.1280.10">
    <property type="entry name" value="Di-copper center containing domain from catechol oxidase"/>
    <property type="match status" value="1"/>
</dbReference>
<dbReference type="STRING" id="403673.A0A177WRB0"/>
<evidence type="ECO:0000256" key="3">
    <source>
        <dbReference type="ARBA" id="ARBA00023008"/>
    </source>
</evidence>
<keyword evidence="2" id="KW-0479">Metal-binding</keyword>
<evidence type="ECO:0000259" key="6">
    <source>
        <dbReference type="PROSITE" id="PS50941"/>
    </source>
</evidence>
<dbReference type="EMBL" id="DS022308">
    <property type="protein sequence ID" value="OAJ42658.1"/>
    <property type="molecule type" value="Genomic_DNA"/>
</dbReference>
<organism evidence="7 8">
    <name type="scientific">Batrachochytrium dendrobatidis (strain JEL423)</name>
    <dbReference type="NCBI Taxonomy" id="403673"/>
    <lineage>
        <taxon>Eukaryota</taxon>
        <taxon>Fungi</taxon>
        <taxon>Fungi incertae sedis</taxon>
        <taxon>Chytridiomycota</taxon>
        <taxon>Chytridiomycota incertae sedis</taxon>
        <taxon>Chytridiomycetes</taxon>
        <taxon>Rhizophydiales</taxon>
        <taxon>Rhizophydiales incertae sedis</taxon>
        <taxon>Batrachochytrium</taxon>
    </lineage>
</organism>
<dbReference type="PROSITE" id="PS50941">
    <property type="entry name" value="CHIT_BIND_I_2"/>
    <property type="match status" value="1"/>
</dbReference>
<dbReference type="PANTHER" id="PTHR11474">
    <property type="entry name" value="TYROSINASE FAMILY MEMBER"/>
    <property type="match status" value="1"/>
</dbReference>
<name>A0A177WRB0_BATDL</name>
<sequence length="672" mass="75137">MTLVATFVAPVAAASRCGPGRGVCPGRKCCSARGFCAITAKHCGVGCQTPFGYCFDHPDRQRRHKKPGSKLSSTRPTSKKPAAKKSTVKKSTAKKSTTKKSAAKKPAAKKTATKKTATKKTAIKKTATKKTAIKKPSAKKSAAKKPAVKKPATPLVVKPSVSPGQTRRHVGARCGPGLPKCANAGCCSSQNVCGLETDMCEAGCQPQYGECIPGPSRPTPKSVNHQSNRINLHHRPCINLSVRREFRELTQRQRDNYVKAVRCLQTTPSSMNKEMQHPSLYYDLVNLHRTASAVAHTTAMFLPWHRVFIQTFEDLMRDRCGYEDPLPYWDWSLDSQAPERSEVWSPNFMGGNGNAVTQCVTNGPFADSNPNTCIKRRFLKQNEFPALCSPAAIFKIITEKEYSIFTYELEKSMHKHVHFSVGGHMAIIPRSTTDPAFFLHHTMIDKVFWLWQKKHLHTGSGYEGYRTTSRSGSIYVTARDTDHVPMWGMGYDYEVREVLDVTANGRFCYTYSNSVIAKKVSTRTHLRKRSPPTAQTQSEMSVVVPSLFVPVVGATDITVKPLEPGSYVPPWDRKDQHHIRHLTQFADEYYLQVGDTPELIKSIREDKDKMNQFIDQLNKLTDRGDYISASAMILTHNAKVVFKSATAKEAKKRDDELEKVVQKAMSMLHEYY</sequence>
<dbReference type="SUPFAM" id="SSF57016">
    <property type="entry name" value="Plant lectins/antimicrobial peptides"/>
    <property type="match status" value="2"/>
</dbReference>
<proteinExistence type="predicted"/>
<feature type="compositionally biased region" description="Basic residues" evidence="5">
    <location>
        <begin position="77"/>
        <end position="148"/>
    </location>
</feature>
<gene>
    <name evidence="7" type="ORF">BDEG_26084</name>
</gene>
<evidence type="ECO:0000256" key="2">
    <source>
        <dbReference type="ARBA" id="ARBA00022723"/>
    </source>
</evidence>
<reference evidence="7 8" key="2">
    <citation type="submission" date="2016-05" db="EMBL/GenBank/DDBJ databases">
        <title>Lineage-specific infection strategies underlie the spectrum of fungal disease in amphibians.</title>
        <authorList>
            <person name="Cuomo C.A."/>
            <person name="Farrer R.A."/>
            <person name="James T."/>
            <person name="Longcore J."/>
            <person name="Birren B."/>
        </authorList>
    </citation>
    <scope>NUCLEOTIDE SEQUENCE [LARGE SCALE GENOMIC DNA]</scope>
    <source>
        <strain evidence="7 8">JEL423</strain>
    </source>
</reference>
<keyword evidence="3" id="KW-0186">Copper</keyword>
<feature type="disulfide bond" evidence="4">
    <location>
        <begin position="29"/>
        <end position="43"/>
    </location>
</feature>
<feature type="domain" description="Chitin-binding type-1" evidence="6">
    <location>
        <begin position="14"/>
        <end position="56"/>
    </location>
</feature>
<dbReference type="Proteomes" id="UP000077115">
    <property type="component" value="Unassembled WGS sequence"/>
</dbReference>
<dbReference type="GO" id="GO:0016491">
    <property type="term" value="F:oxidoreductase activity"/>
    <property type="evidence" value="ECO:0007669"/>
    <property type="project" value="InterPro"/>
</dbReference>
<dbReference type="PANTHER" id="PTHR11474:SF126">
    <property type="entry name" value="TYROSINASE-LIKE PROTEIN TYR-1-RELATED"/>
    <property type="match status" value="1"/>
</dbReference>
<dbReference type="SUPFAM" id="SSF48056">
    <property type="entry name" value="Di-copper centre-containing domain"/>
    <property type="match status" value="1"/>
</dbReference>
<dbReference type="InterPro" id="IPR002227">
    <property type="entry name" value="Tyrosinase_Cu-bd"/>
</dbReference>
<evidence type="ECO:0000256" key="5">
    <source>
        <dbReference type="SAM" id="MobiDB-lite"/>
    </source>
</evidence>
<keyword evidence="4" id="KW-1015">Disulfide bond</keyword>
<dbReference type="PROSITE" id="PS00498">
    <property type="entry name" value="TYROSINASE_2"/>
    <property type="match status" value="1"/>
</dbReference>
<dbReference type="GO" id="GO:0008061">
    <property type="term" value="F:chitin binding"/>
    <property type="evidence" value="ECO:0007669"/>
    <property type="project" value="UniProtKB-UniRule"/>
</dbReference>
<evidence type="ECO:0000313" key="7">
    <source>
        <dbReference type="EMBL" id="OAJ42658.1"/>
    </source>
</evidence>
<dbReference type="InterPro" id="IPR008922">
    <property type="entry name" value="Di-copper_centre_dom_sf"/>
</dbReference>
<feature type="region of interest" description="Disordered" evidence="5">
    <location>
        <begin position="58"/>
        <end position="168"/>
    </location>
</feature>
<dbReference type="Pfam" id="PF00264">
    <property type="entry name" value="Tyrosinase"/>
    <property type="match status" value="1"/>
</dbReference>
<dbReference type="PRINTS" id="PR00092">
    <property type="entry name" value="TYROSINASE"/>
</dbReference>
<dbReference type="InterPro" id="IPR050316">
    <property type="entry name" value="Tyrosinase/Hemocyanin"/>
</dbReference>
<protein>
    <recommendedName>
        <fullName evidence="6">Chitin-binding type-1 domain-containing protein</fullName>
    </recommendedName>
</protein>
<dbReference type="CDD" id="cd00035">
    <property type="entry name" value="ChtBD1"/>
    <property type="match status" value="1"/>
</dbReference>
<evidence type="ECO:0000256" key="4">
    <source>
        <dbReference type="PROSITE-ProRule" id="PRU00261"/>
    </source>
</evidence>
<evidence type="ECO:0000313" key="8">
    <source>
        <dbReference type="Proteomes" id="UP000077115"/>
    </source>
</evidence>
<dbReference type="SMART" id="SM00270">
    <property type="entry name" value="ChtBD1"/>
    <property type="match status" value="2"/>
</dbReference>